<sequence length="672" mass="73827">MPRATRVALRRNNIHDLKDPTKSIEGSNNTPTSCCTRNTLGEITGNRDYDLSPLVQASIPAELKQRLYETSTQKPTEEAADVQIKRPRSIRDLVNPEDLGIKVFRNITSSDPMLPLSQEQDSPKSQALGLSPPRFGQTPRFDPAVHKSPVMEALSDQDQQEDSFLQSIVSQSHSNSKGNDKWVDIAARPTPAMPQPEARNYQDIEDPLDAIDALEDALEQIGQALPVVEEHALDSPERAGTPVDGIILSGAANSGIHPGINQKNGTEPGSKKQIVSRQQQCVDDNGRPQAREQKMSQSLLLSAQNRQSSLTTSRSIKGPDRSVSKRAHSVPEAAKSAPNSRRRSHPKLSSNIGSNDAKLATTRPSICRKSSHPSLPSGTVSTHTLGTSKPRSNSTIISSLAKPAFTPSKSTKTPTRPTFELPGEAISRRQRAQWEERLKREEEELQRRREFKARTARNFTTPAFPVKETIASRIRATLKAEEVQNRVSSAECSRNAPSVQPKRSSLIMPIKTSSLRTNSIGSTGSNRTPSGTKAIGNSTSASSAAPGRPLAPNGTNRSLNRNGSRSEGKDKDDNNEGAISPVCTVRTPVAPATRTDSNTLLTQRLRGKEIFARDRVHEIERGRERKEKEEAAKRARTEAAERGRLASREWAERQKMRLKSMTRNSQTDMKRG</sequence>
<proteinExistence type="predicted"/>
<feature type="compositionally biased region" description="Polar residues" evidence="2">
    <location>
        <begin position="511"/>
        <end position="543"/>
    </location>
</feature>
<dbReference type="AlphaFoldDB" id="A0A1D2JC69"/>
<feature type="region of interest" description="Disordered" evidence="2">
    <location>
        <begin position="480"/>
        <end position="596"/>
    </location>
</feature>
<feature type="region of interest" description="Disordered" evidence="2">
    <location>
        <begin position="281"/>
        <end position="394"/>
    </location>
</feature>
<name>A0A1D2JC69_PARBR</name>
<dbReference type="EMBL" id="LZYO01000196">
    <property type="protein sequence ID" value="ODH26198.1"/>
    <property type="molecule type" value="Genomic_DNA"/>
</dbReference>
<feature type="compositionally biased region" description="Polar residues" evidence="2">
    <location>
        <begin position="553"/>
        <end position="563"/>
    </location>
</feature>
<dbReference type="Proteomes" id="UP000242814">
    <property type="component" value="Unassembled WGS sequence"/>
</dbReference>
<evidence type="ECO:0000256" key="1">
    <source>
        <dbReference type="SAM" id="Coils"/>
    </source>
</evidence>
<feature type="region of interest" description="Disordered" evidence="2">
    <location>
        <begin position="254"/>
        <end position="273"/>
    </location>
</feature>
<feature type="compositionally biased region" description="Polar residues" evidence="2">
    <location>
        <begin position="112"/>
        <end position="125"/>
    </location>
</feature>
<feature type="compositionally biased region" description="Polar residues" evidence="2">
    <location>
        <begin position="295"/>
        <end position="315"/>
    </location>
</feature>
<feature type="compositionally biased region" description="Basic and acidic residues" evidence="2">
    <location>
        <begin position="284"/>
        <end position="294"/>
    </location>
</feature>
<feature type="compositionally biased region" description="Polar residues" evidence="2">
    <location>
        <begin position="372"/>
        <end position="394"/>
    </location>
</feature>
<feature type="compositionally biased region" description="Polar residues" evidence="2">
    <location>
        <begin position="261"/>
        <end position="273"/>
    </location>
</feature>
<comment type="caution">
    <text evidence="3">The sequence shown here is derived from an EMBL/GenBank/DDBJ whole genome shotgun (WGS) entry which is preliminary data.</text>
</comment>
<dbReference type="VEuPathDB" id="FungiDB:PABG_12381"/>
<feature type="region of interest" description="Disordered" evidence="2">
    <location>
        <begin position="618"/>
        <end position="672"/>
    </location>
</feature>
<feature type="compositionally biased region" description="Polar residues" evidence="2">
    <location>
        <begin position="485"/>
        <end position="503"/>
    </location>
</feature>
<reference evidence="3 4" key="1">
    <citation type="submission" date="2016-06" db="EMBL/GenBank/DDBJ databases">
        <authorList>
            <person name="Kjaerup R.B."/>
            <person name="Dalgaard T.S."/>
            <person name="Juul-Madsen H.R."/>
        </authorList>
    </citation>
    <scope>NUCLEOTIDE SEQUENCE [LARGE SCALE GENOMIC DNA]</scope>
    <source>
        <strain evidence="3 4">Pb300</strain>
    </source>
</reference>
<dbReference type="VEuPathDB" id="FungiDB:PADG_02372"/>
<organism evidence="3 4">
    <name type="scientific">Paracoccidioides brasiliensis</name>
    <dbReference type="NCBI Taxonomy" id="121759"/>
    <lineage>
        <taxon>Eukaryota</taxon>
        <taxon>Fungi</taxon>
        <taxon>Dikarya</taxon>
        <taxon>Ascomycota</taxon>
        <taxon>Pezizomycotina</taxon>
        <taxon>Eurotiomycetes</taxon>
        <taxon>Eurotiomycetidae</taxon>
        <taxon>Onygenales</taxon>
        <taxon>Ajellomycetaceae</taxon>
        <taxon>Paracoccidioides</taxon>
    </lineage>
</organism>
<evidence type="ECO:0000313" key="4">
    <source>
        <dbReference type="Proteomes" id="UP000242814"/>
    </source>
</evidence>
<feature type="compositionally biased region" description="Polar residues" evidence="2">
    <location>
        <begin position="661"/>
        <end position="672"/>
    </location>
</feature>
<evidence type="ECO:0000256" key="2">
    <source>
        <dbReference type="SAM" id="MobiDB-lite"/>
    </source>
</evidence>
<evidence type="ECO:0000313" key="3">
    <source>
        <dbReference type="EMBL" id="ODH26198.1"/>
    </source>
</evidence>
<feature type="region of interest" description="Disordered" evidence="2">
    <location>
        <begin position="112"/>
        <end position="135"/>
    </location>
</feature>
<feature type="compositionally biased region" description="Basic and acidic residues" evidence="2">
    <location>
        <begin position="564"/>
        <end position="574"/>
    </location>
</feature>
<accession>A0A1D2JC69</accession>
<protein>
    <submittedName>
        <fullName evidence="3">Uncharacterized protein</fullName>
    </submittedName>
</protein>
<feature type="compositionally biased region" description="Basic and acidic residues" evidence="2">
    <location>
        <begin position="618"/>
        <end position="655"/>
    </location>
</feature>
<keyword evidence="1" id="KW-0175">Coiled coil</keyword>
<gene>
    <name evidence="3" type="ORF">ACO22_04746</name>
</gene>
<feature type="coiled-coil region" evidence="1">
    <location>
        <begin position="424"/>
        <end position="455"/>
    </location>
</feature>